<sequence>MEVYQAVSVSSSFSPHYSAAKSESFDKLAEDFEATLDISDGKPDGSDTVTETAEQEPQLEEEDEEDGDSDFEFACLIPGGSPVSADDVFDNGQIRPFFPLFNRDLVFADSEPGPSLSPSVLRPPMKKVFAEAGVGGGADEPRGTYCEWTARIIEETPPSPGSCRKSNSTGSSKLWRFRDLLPRSNSDGRDAVVMLSPPADAKPSDRGVEKARRSTEKAVERKEAKVEEAKKGKAKAKGKTTAPSAHEKHYVKSRAAKESEKRKSYLPYRRDLLGLGFFTSVNGLSKNLHPF</sequence>
<proteinExistence type="predicted"/>
<dbReference type="OrthoDB" id="1933664at2759"/>
<evidence type="ECO:0000313" key="2">
    <source>
        <dbReference type="Proteomes" id="UP000827889"/>
    </source>
</evidence>
<evidence type="ECO:0000256" key="1">
    <source>
        <dbReference type="SAM" id="MobiDB-lite"/>
    </source>
</evidence>
<accession>A0A8B8R0B1</accession>
<feature type="compositionally biased region" description="Basic and acidic residues" evidence="1">
    <location>
        <begin position="202"/>
        <end position="231"/>
    </location>
</feature>
<keyword evidence="2" id="KW-1185">Reference proteome</keyword>
<dbReference type="RefSeq" id="XP_030551927.1">
    <property type="nucleotide sequence ID" value="XM_030696067.1"/>
</dbReference>
<feature type="region of interest" description="Disordered" evidence="1">
    <location>
        <begin position="36"/>
        <end position="68"/>
    </location>
</feature>
<dbReference type="Pfam" id="PF07816">
    <property type="entry name" value="DUF1645"/>
    <property type="match status" value="1"/>
</dbReference>
<dbReference type="GeneID" id="115756340"/>
<dbReference type="InterPro" id="IPR012442">
    <property type="entry name" value="DUF1645_plant"/>
</dbReference>
<feature type="compositionally biased region" description="Acidic residues" evidence="1">
    <location>
        <begin position="53"/>
        <end position="68"/>
    </location>
</feature>
<dbReference type="Proteomes" id="UP000827889">
    <property type="component" value="Chromosome 6"/>
</dbReference>
<feature type="compositionally biased region" description="Basic and acidic residues" evidence="1">
    <location>
        <begin position="245"/>
        <end position="263"/>
    </location>
</feature>
<reference evidence="3" key="1">
    <citation type="submission" date="2025-08" db="UniProtKB">
        <authorList>
            <consortium name="RefSeq"/>
        </authorList>
    </citation>
    <scope>IDENTIFICATION</scope>
    <source>
        <tissue evidence="3">Leaf</tissue>
    </source>
</reference>
<organism evidence="2 3">
    <name type="scientific">Rhodamnia argentea</name>
    <dbReference type="NCBI Taxonomy" id="178133"/>
    <lineage>
        <taxon>Eukaryota</taxon>
        <taxon>Viridiplantae</taxon>
        <taxon>Streptophyta</taxon>
        <taxon>Embryophyta</taxon>
        <taxon>Tracheophyta</taxon>
        <taxon>Spermatophyta</taxon>
        <taxon>Magnoliopsida</taxon>
        <taxon>eudicotyledons</taxon>
        <taxon>Gunneridae</taxon>
        <taxon>Pentapetalae</taxon>
        <taxon>rosids</taxon>
        <taxon>malvids</taxon>
        <taxon>Myrtales</taxon>
        <taxon>Myrtaceae</taxon>
        <taxon>Myrtoideae</taxon>
        <taxon>Myrteae</taxon>
        <taxon>Australasian group</taxon>
        <taxon>Rhodamnia</taxon>
    </lineage>
</organism>
<name>A0A8B8R0B1_9MYRT</name>
<dbReference type="PANTHER" id="PTHR33095:SF23">
    <property type="entry name" value="DUF1645 FAMILY PROTEIN"/>
    <property type="match status" value="1"/>
</dbReference>
<feature type="region of interest" description="Disordered" evidence="1">
    <location>
        <begin position="186"/>
        <end position="263"/>
    </location>
</feature>
<evidence type="ECO:0000313" key="3">
    <source>
        <dbReference type="RefSeq" id="XP_030551927.1"/>
    </source>
</evidence>
<dbReference type="KEGG" id="rarg:115756340"/>
<gene>
    <name evidence="3" type="primary">LOC115756340</name>
</gene>
<dbReference type="PANTHER" id="PTHR33095">
    <property type="entry name" value="OS07G0619500 PROTEIN"/>
    <property type="match status" value="1"/>
</dbReference>
<dbReference type="AlphaFoldDB" id="A0A8B8R0B1"/>
<protein>
    <submittedName>
        <fullName evidence="3">Uncharacterized protein LOC115756340</fullName>
    </submittedName>
</protein>